<protein>
    <submittedName>
        <fullName evidence="2">Uncharacterized protein</fullName>
    </submittedName>
</protein>
<keyword evidence="1" id="KW-1133">Transmembrane helix</keyword>
<name>A0A6H5IEA8_9HYME</name>
<keyword evidence="3" id="KW-1185">Reference proteome</keyword>
<evidence type="ECO:0000313" key="2">
    <source>
        <dbReference type="EMBL" id="CAB0036302.1"/>
    </source>
</evidence>
<accession>A0A6H5IEA8</accession>
<reference evidence="2 3" key="1">
    <citation type="submission" date="2020-02" db="EMBL/GenBank/DDBJ databases">
        <authorList>
            <person name="Ferguson B K."/>
        </authorList>
    </citation>
    <scope>NUCLEOTIDE SEQUENCE [LARGE SCALE GENOMIC DNA]</scope>
</reference>
<keyword evidence="1" id="KW-0472">Membrane</keyword>
<dbReference type="EMBL" id="CADCXV010000815">
    <property type="protein sequence ID" value="CAB0036302.1"/>
    <property type="molecule type" value="Genomic_DNA"/>
</dbReference>
<organism evidence="2 3">
    <name type="scientific">Trichogramma brassicae</name>
    <dbReference type="NCBI Taxonomy" id="86971"/>
    <lineage>
        <taxon>Eukaryota</taxon>
        <taxon>Metazoa</taxon>
        <taxon>Ecdysozoa</taxon>
        <taxon>Arthropoda</taxon>
        <taxon>Hexapoda</taxon>
        <taxon>Insecta</taxon>
        <taxon>Pterygota</taxon>
        <taxon>Neoptera</taxon>
        <taxon>Endopterygota</taxon>
        <taxon>Hymenoptera</taxon>
        <taxon>Apocrita</taxon>
        <taxon>Proctotrupomorpha</taxon>
        <taxon>Chalcidoidea</taxon>
        <taxon>Trichogrammatidae</taxon>
        <taxon>Trichogramma</taxon>
    </lineage>
</organism>
<dbReference type="AlphaFoldDB" id="A0A6H5IEA8"/>
<evidence type="ECO:0000313" key="3">
    <source>
        <dbReference type="Proteomes" id="UP000479190"/>
    </source>
</evidence>
<sequence length="251" mass="29022">MSGKKVSLCLKQNMMTNFHSRLELDDDTILEDNFPEHDEDLRVNDRTLLKQAEINASYEISAPIFHEEYCIVVPVIKKRSYGIASNIAFPMICLGTIVLLKFFVTLSLKFDRRFWKMTILTQMLLGLTVHGHPKKSIERLVLAGLLFFAIVASVFVYNALSYMQMDYEKEVKFSALHELLEHKIKLQLCAFASGTAFLRCSDGATTTKKKSQNFICVRVLREAQYAHIQLSFKYRIKRARGHPREMCFHDE</sequence>
<gene>
    <name evidence="2" type="ORF">TBRA_LOCUS8175</name>
</gene>
<feature type="transmembrane region" description="Helical" evidence="1">
    <location>
        <begin position="87"/>
        <end position="108"/>
    </location>
</feature>
<evidence type="ECO:0000256" key="1">
    <source>
        <dbReference type="SAM" id="Phobius"/>
    </source>
</evidence>
<dbReference type="Proteomes" id="UP000479190">
    <property type="component" value="Unassembled WGS sequence"/>
</dbReference>
<feature type="transmembrane region" description="Helical" evidence="1">
    <location>
        <begin position="140"/>
        <end position="160"/>
    </location>
</feature>
<proteinExistence type="predicted"/>
<keyword evidence="1" id="KW-0812">Transmembrane</keyword>